<evidence type="ECO:0000313" key="8">
    <source>
        <dbReference type="Proteomes" id="UP000005220"/>
    </source>
</evidence>
<dbReference type="EC" id="3.1.4.-" evidence="5"/>
<dbReference type="InParanoid" id="H2ASZ3"/>
<dbReference type="KEGG" id="kaf:KAFR_0C05020"/>
<dbReference type="FunCoup" id="H2ASZ3">
    <property type="interactions" value="154"/>
</dbReference>
<comment type="cofactor">
    <cofactor evidence="5">
        <name>a divalent metal cation</name>
        <dbReference type="ChEBI" id="CHEBI:60240"/>
    </cofactor>
    <text evidence="5">Binds 2 divalent metal cations per subunit. Site 1 may preferentially bind zinc ions, while site 2 has a preference for magnesium and/or manganese ions.</text>
</comment>
<dbReference type="CDD" id="cd00077">
    <property type="entry name" value="HDc"/>
    <property type="match status" value="1"/>
</dbReference>
<feature type="binding site" evidence="4">
    <location>
        <position position="384"/>
    </location>
    <ligand>
        <name>Zn(2+)</name>
        <dbReference type="ChEBI" id="CHEBI:29105"/>
        <label>1</label>
    </ligand>
</feature>
<gene>
    <name evidence="7" type="primary">KAFR0C05020</name>
    <name evidence="7" type="ORF">KAFR_0C05020</name>
</gene>
<feature type="binding site" evidence="4">
    <location>
        <position position="252"/>
    </location>
    <ligand>
        <name>Zn(2+)</name>
        <dbReference type="ChEBI" id="CHEBI:29105"/>
        <label>1</label>
    </ligand>
</feature>
<feature type="binding site" evidence="4">
    <location>
        <position position="285"/>
    </location>
    <ligand>
        <name>Zn(2+)</name>
        <dbReference type="ChEBI" id="CHEBI:29105"/>
        <label>1</label>
    </ligand>
</feature>
<organism evidence="7 8">
    <name type="scientific">Kazachstania africana (strain ATCC 22294 / BCRC 22015 / CBS 2517 / CECT 1963 / NBRC 1671 / NRRL Y-8276)</name>
    <name type="common">Yeast</name>
    <name type="synonym">Kluyveromyces africanus</name>
    <dbReference type="NCBI Taxonomy" id="1071382"/>
    <lineage>
        <taxon>Eukaryota</taxon>
        <taxon>Fungi</taxon>
        <taxon>Dikarya</taxon>
        <taxon>Ascomycota</taxon>
        <taxon>Saccharomycotina</taxon>
        <taxon>Saccharomycetes</taxon>
        <taxon>Saccharomycetales</taxon>
        <taxon>Saccharomycetaceae</taxon>
        <taxon>Kazachstania</taxon>
    </lineage>
</organism>
<dbReference type="PROSITE" id="PS51845">
    <property type="entry name" value="PDEASE_I_2"/>
    <property type="match status" value="1"/>
</dbReference>
<evidence type="ECO:0000256" key="1">
    <source>
        <dbReference type="ARBA" id="ARBA00022723"/>
    </source>
</evidence>
<evidence type="ECO:0000259" key="6">
    <source>
        <dbReference type="PROSITE" id="PS51845"/>
    </source>
</evidence>
<accession>H2ASZ3</accession>
<dbReference type="InterPro" id="IPR023088">
    <property type="entry name" value="PDEase"/>
</dbReference>
<dbReference type="GO" id="GO:0004115">
    <property type="term" value="F:3',5'-cyclic-AMP phosphodiesterase activity"/>
    <property type="evidence" value="ECO:0007669"/>
    <property type="project" value="EnsemblFungi"/>
</dbReference>
<protein>
    <recommendedName>
        <fullName evidence="5">Phosphodiesterase</fullName>
        <ecNumber evidence="5">3.1.4.-</ecNumber>
    </recommendedName>
</protein>
<dbReference type="InterPro" id="IPR002073">
    <property type="entry name" value="PDEase_catalytic_dom"/>
</dbReference>
<dbReference type="SMART" id="SM00471">
    <property type="entry name" value="HDc"/>
    <property type="match status" value="1"/>
</dbReference>
<name>H2ASZ3_KAZAF</name>
<dbReference type="PRINTS" id="PR00387">
    <property type="entry name" value="PDIESTERASE1"/>
</dbReference>
<comment type="similarity">
    <text evidence="5">Belongs to the cyclic nucleotide phosphodiesterase family.</text>
</comment>
<dbReference type="OrthoDB" id="546632at2759"/>
<keyword evidence="8" id="KW-1185">Reference proteome</keyword>
<dbReference type="Proteomes" id="UP000005220">
    <property type="component" value="Chromosome 3"/>
</dbReference>
<dbReference type="RefSeq" id="XP_003956628.1">
    <property type="nucleotide sequence ID" value="XM_003956579.1"/>
</dbReference>
<dbReference type="GO" id="GO:0046872">
    <property type="term" value="F:metal ion binding"/>
    <property type="evidence" value="ECO:0007669"/>
    <property type="project" value="UniProtKB-KW"/>
</dbReference>
<dbReference type="PROSITE" id="PS00126">
    <property type="entry name" value="PDEASE_I_1"/>
    <property type="match status" value="1"/>
</dbReference>
<dbReference type="GO" id="GO:0007189">
    <property type="term" value="P:adenylate cyclase-activating G protein-coupled receptor signaling pathway"/>
    <property type="evidence" value="ECO:0007669"/>
    <property type="project" value="EnsemblFungi"/>
</dbReference>
<feature type="active site" description="Proton donor" evidence="3">
    <location>
        <position position="248"/>
    </location>
</feature>
<feature type="binding site" evidence="4">
    <location>
        <position position="286"/>
    </location>
    <ligand>
        <name>Zn(2+)</name>
        <dbReference type="ChEBI" id="CHEBI:29105"/>
        <label>1</label>
    </ligand>
</feature>
<evidence type="ECO:0000256" key="3">
    <source>
        <dbReference type="PIRSR" id="PIRSR623088-1"/>
    </source>
</evidence>
<proteinExistence type="inferred from homology"/>
<dbReference type="EMBL" id="HE650823">
    <property type="protein sequence ID" value="CCF57493.1"/>
    <property type="molecule type" value="Genomic_DNA"/>
</dbReference>
<feature type="binding site" evidence="4">
    <location>
        <position position="286"/>
    </location>
    <ligand>
        <name>Zn(2+)</name>
        <dbReference type="ChEBI" id="CHEBI:29105"/>
        <label>2</label>
    </ligand>
</feature>
<keyword evidence="1 4" id="KW-0479">Metal-binding</keyword>
<dbReference type="STRING" id="1071382.H2ASZ3"/>
<evidence type="ECO:0000256" key="4">
    <source>
        <dbReference type="PIRSR" id="PIRSR623088-3"/>
    </source>
</evidence>
<keyword evidence="2 5" id="KW-0378">Hydrolase</keyword>
<dbReference type="eggNOG" id="KOG3689">
    <property type="taxonomic scope" value="Eukaryota"/>
</dbReference>
<dbReference type="AlphaFoldDB" id="H2ASZ3"/>
<feature type="domain" description="PDEase" evidence="6">
    <location>
        <begin position="170"/>
        <end position="516"/>
    </location>
</feature>
<dbReference type="Pfam" id="PF00233">
    <property type="entry name" value="PDEase_I"/>
    <property type="match status" value="1"/>
</dbReference>
<evidence type="ECO:0000313" key="7">
    <source>
        <dbReference type="EMBL" id="CCF57493.1"/>
    </source>
</evidence>
<evidence type="ECO:0000256" key="5">
    <source>
        <dbReference type="RuleBase" id="RU363067"/>
    </source>
</evidence>
<sequence>MSTLFLINTVGTDEDVLNLVESNDHYKNLFHRIVHLEDLDSLVSRLYEDRLLSLPNKWNYETSMSLVIYNPDKITSMIPIRTMNSIFKKFFPTLNISSLDSNDLESIESTLDLIYNDSNIYHDRLQLVDHWMCHSSTSCDTNMYSMLNQLTEAINENNTSTSYQIPRVIRNISFETIINDSKNEDFYFNLLNTWNFSALSLSTSELVQCGYHLMSHLSENAGSSIPANKLYLFLLTVELSYHQTNKFHNFRHAIDVMQATWQICLKLIPDDSKTILLLCLAAIGHDIGHPGTNNSLLQNNSQLKDLFNGQSILENFHFNIFNSILDSQWPQIFKLKNNTNNKLIHDAIIATDMGLHETYVKSLDNIESDLDLVQLISLIIKAADISNVTRPLNISAKWAYLISLEFNDCASLQEHYKDSNGSTCSTHENKNSKNTIKLSEQALKLESERENILDNGFHIDKLLELYPMIPNGQIFFINTFASEFFTKLSIKFPALKFLIDNINSNKEFWISKRDELKDRSS</sequence>
<dbReference type="InterPro" id="IPR023174">
    <property type="entry name" value="PDEase_CS"/>
</dbReference>
<dbReference type="HOGENOM" id="CLU_028903_0_0_1"/>
<evidence type="ECO:0000256" key="2">
    <source>
        <dbReference type="ARBA" id="ARBA00022801"/>
    </source>
</evidence>
<dbReference type="Gene3D" id="1.10.1300.10">
    <property type="entry name" value="3'5'-cyclic nucleotide phosphodiesterase, catalytic domain"/>
    <property type="match status" value="1"/>
</dbReference>
<dbReference type="InterPro" id="IPR003607">
    <property type="entry name" value="HD/PDEase_dom"/>
</dbReference>
<dbReference type="SUPFAM" id="SSF109604">
    <property type="entry name" value="HD-domain/PDEase-like"/>
    <property type="match status" value="1"/>
</dbReference>
<reference evidence="7 8" key="1">
    <citation type="journal article" date="2011" name="Proc. Natl. Acad. Sci. U.S.A.">
        <title>Evolutionary erosion of yeast sex chromosomes by mating-type switching accidents.</title>
        <authorList>
            <person name="Gordon J.L."/>
            <person name="Armisen D."/>
            <person name="Proux-Wera E."/>
            <person name="Oheigeartaigh S.S."/>
            <person name="Byrne K.P."/>
            <person name="Wolfe K.H."/>
        </authorList>
    </citation>
    <scope>NUCLEOTIDE SEQUENCE [LARGE SCALE GENOMIC DNA]</scope>
    <source>
        <strain evidence="8">ATCC 22294 / BCRC 22015 / CBS 2517 / CECT 1963 / NBRC 1671 / NRRL Y-8276</strain>
    </source>
</reference>
<dbReference type="GeneID" id="13885411"/>
<dbReference type="InterPro" id="IPR036971">
    <property type="entry name" value="PDEase_catalytic_dom_sf"/>
</dbReference>
<dbReference type="PANTHER" id="PTHR11347">
    <property type="entry name" value="CYCLIC NUCLEOTIDE PHOSPHODIESTERASE"/>
    <property type="match status" value="1"/>
</dbReference>